<dbReference type="EMBL" id="BMAO01009385">
    <property type="protein sequence ID" value="GFR30536.1"/>
    <property type="molecule type" value="Genomic_DNA"/>
</dbReference>
<name>A0A8X6M1D7_TRICU</name>
<evidence type="ECO:0000313" key="1">
    <source>
        <dbReference type="EMBL" id="GFR30536.1"/>
    </source>
</evidence>
<gene>
    <name evidence="1" type="ORF">TNCT_615291</name>
</gene>
<comment type="caution">
    <text evidence="1">The sequence shown here is derived from an EMBL/GenBank/DDBJ whole genome shotgun (WGS) entry which is preliminary data.</text>
</comment>
<reference evidence="1" key="1">
    <citation type="submission" date="2020-07" db="EMBL/GenBank/DDBJ databases">
        <title>Multicomponent nature underlies the extraordinary mechanical properties of spider dragline silk.</title>
        <authorList>
            <person name="Kono N."/>
            <person name="Nakamura H."/>
            <person name="Mori M."/>
            <person name="Yoshida Y."/>
            <person name="Ohtoshi R."/>
            <person name="Malay A.D."/>
            <person name="Moran D.A.P."/>
            <person name="Tomita M."/>
            <person name="Numata K."/>
            <person name="Arakawa K."/>
        </authorList>
    </citation>
    <scope>NUCLEOTIDE SEQUENCE</scope>
</reference>
<keyword evidence="2" id="KW-1185">Reference proteome</keyword>
<proteinExistence type="predicted"/>
<accession>A0A8X6M1D7</accession>
<dbReference type="Proteomes" id="UP000887116">
    <property type="component" value="Unassembled WGS sequence"/>
</dbReference>
<protein>
    <submittedName>
        <fullName evidence="1">Uncharacterized protein</fullName>
    </submittedName>
</protein>
<evidence type="ECO:0000313" key="2">
    <source>
        <dbReference type="Proteomes" id="UP000887116"/>
    </source>
</evidence>
<sequence length="124" mass="14295">MTAVVEDIFRPSWSWRVDPTDDSDVHFKVPVTFGGEIDSSTPCSVFFWRVSNELPLLREDAPPPSLELLARFFTPMMDVPVSHQLTCRLPIAIFLFFRHKSGKILLNKYRSLNCGEMHVRIKKS</sequence>
<dbReference type="AlphaFoldDB" id="A0A8X6M1D7"/>
<organism evidence="1 2">
    <name type="scientific">Trichonephila clavata</name>
    <name type="common">Joro spider</name>
    <name type="synonym">Nephila clavata</name>
    <dbReference type="NCBI Taxonomy" id="2740835"/>
    <lineage>
        <taxon>Eukaryota</taxon>
        <taxon>Metazoa</taxon>
        <taxon>Ecdysozoa</taxon>
        <taxon>Arthropoda</taxon>
        <taxon>Chelicerata</taxon>
        <taxon>Arachnida</taxon>
        <taxon>Araneae</taxon>
        <taxon>Araneomorphae</taxon>
        <taxon>Entelegynae</taxon>
        <taxon>Araneoidea</taxon>
        <taxon>Nephilidae</taxon>
        <taxon>Trichonephila</taxon>
    </lineage>
</organism>